<dbReference type="InterPro" id="IPR020846">
    <property type="entry name" value="MFS_dom"/>
</dbReference>
<dbReference type="EMBL" id="PGFH01000001">
    <property type="protein sequence ID" value="PJJ80913.1"/>
    <property type="molecule type" value="Genomic_DNA"/>
</dbReference>
<proteinExistence type="predicted"/>
<evidence type="ECO:0000256" key="1">
    <source>
        <dbReference type="ARBA" id="ARBA00004651"/>
    </source>
</evidence>
<dbReference type="PANTHER" id="PTHR23527:SF1">
    <property type="entry name" value="BLL3282 PROTEIN"/>
    <property type="match status" value="1"/>
</dbReference>
<feature type="transmembrane region" description="Helical" evidence="5">
    <location>
        <begin position="169"/>
        <end position="190"/>
    </location>
</feature>
<dbReference type="PANTHER" id="PTHR23527">
    <property type="entry name" value="BLL3282 PROTEIN"/>
    <property type="match status" value="1"/>
</dbReference>
<keyword evidence="3 5" id="KW-1133">Transmembrane helix</keyword>
<dbReference type="Pfam" id="PF07690">
    <property type="entry name" value="MFS_1"/>
    <property type="match status" value="1"/>
</dbReference>
<dbReference type="Gene3D" id="1.20.1250.20">
    <property type="entry name" value="MFS general substrate transporter like domains"/>
    <property type="match status" value="2"/>
</dbReference>
<dbReference type="SUPFAM" id="SSF103473">
    <property type="entry name" value="MFS general substrate transporter"/>
    <property type="match status" value="1"/>
</dbReference>
<keyword evidence="2 5" id="KW-0812">Transmembrane</keyword>
<organism evidence="7 8">
    <name type="scientific">Salinibacterium amurskyense</name>
    <dbReference type="NCBI Taxonomy" id="205941"/>
    <lineage>
        <taxon>Bacteria</taxon>
        <taxon>Bacillati</taxon>
        <taxon>Actinomycetota</taxon>
        <taxon>Actinomycetes</taxon>
        <taxon>Micrococcales</taxon>
        <taxon>Microbacteriaceae</taxon>
        <taxon>Salinibacterium</taxon>
    </lineage>
</organism>
<dbReference type="GO" id="GO:0022857">
    <property type="term" value="F:transmembrane transporter activity"/>
    <property type="evidence" value="ECO:0007669"/>
    <property type="project" value="InterPro"/>
</dbReference>
<dbReference type="AlphaFoldDB" id="A0A2M9D5X0"/>
<evidence type="ECO:0000256" key="3">
    <source>
        <dbReference type="ARBA" id="ARBA00022989"/>
    </source>
</evidence>
<evidence type="ECO:0000256" key="2">
    <source>
        <dbReference type="ARBA" id="ARBA00022692"/>
    </source>
</evidence>
<comment type="caution">
    <text evidence="7">The sequence shown here is derived from an EMBL/GenBank/DDBJ whole genome shotgun (WGS) entry which is preliminary data.</text>
</comment>
<feature type="transmembrane region" description="Helical" evidence="5">
    <location>
        <begin position="54"/>
        <end position="71"/>
    </location>
</feature>
<gene>
    <name evidence="7" type="ORF">CLV85_0080</name>
</gene>
<dbReference type="PROSITE" id="PS50850">
    <property type="entry name" value="MFS"/>
    <property type="match status" value="1"/>
</dbReference>
<dbReference type="InterPro" id="IPR052952">
    <property type="entry name" value="MFS-Transporter"/>
</dbReference>
<feature type="transmembrane region" description="Helical" evidence="5">
    <location>
        <begin position="106"/>
        <end position="130"/>
    </location>
</feature>
<evidence type="ECO:0000313" key="8">
    <source>
        <dbReference type="Proteomes" id="UP000231742"/>
    </source>
</evidence>
<feature type="domain" description="Major facilitator superfamily (MFS) profile" evidence="6">
    <location>
        <begin position="16"/>
        <end position="407"/>
    </location>
</feature>
<accession>A0A2M9D5X0</accession>
<feature type="transmembrane region" description="Helical" evidence="5">
    <location>
        <begin position="142"/>
        <end position="163"/>
    </location>
</feature>
<dbReference type="InterPro" id="IPR011701">
    <property type="entry name" value="MFS"/>
</dbReference>
<evidence type="ECO:0000256" key="4">
    <source>
        <dbReference type="ARBA" id="ARBA00023136"/>
    </source>
</evidence>
<protein>
    <submittedName>
        <fullName evidence="7">Putative MFS family arabinose efflux permease</fullName>
    </submittedName>
</protein>
<dbReference type="Proteomes" id="UP000231742">
    <property type="component" value="Unassembled WGS sequence"/>
</dbReference>
<keyword evidence="4 5" id="KW-0472">Membrane</keyword>
<keyword evidence="8" id="KW-1185">Reference proteome</keyword>
<evidence type="ECO:0000313" key="7">
    <source>
        <dbReference type="EMBL" id="PJJ80913.1"/>
    </source>
</evidence>
<feature type="transmembrane region" description="Helical" evidence="5">
    <location>
        <begin position="289"/>
        <end position="309"/>
    </location>
</feature>
<dbReference type="GO" id="GO:0005886">
    <property type="term" value="C:plasma membrane"/>
    <property type="evidence" value="ECO:0007669"/>
    <property type="project" value="UniProtKB-SubCell"/>
</dbReference>
<dbReference type="InterPro" id="IPR036259">
    <property type="entry name" value="MFS_trans_sf"/>
</dbReference>
<feature type="transmembrane region" description="Helical" evidence="5">
    <location>
        <begin position="381"/>
        <end position="401"/>
    </location>
</feature>
<sequence length="408" mass="41624">MTQNSVDAPPPVWRAPGIPALLVLTAAGFGGFVALIPVVPLWAVQGGATEAGSGLVNGLLLIVTVMTQPFVPRLLDHFGTGRVLAVGLALLGAPALLLFISDQLAWILAISAVRGIGFGILTVTGSTVVANLVDRTQHGAAVGIYGAAIAVPQIILVPTASFLADTVGFWAVFVIGALPLLGISSAPRLARVLREQAAARDLLPYTDATPIVSVDGGKSERRSLAISLLRPMMLLSGVTLAGGALLTFAPQMSSSPGATAAALALLTLSAAITRWSIGGLSDRFGAERFLWPLVVISVVGLVAIAAAVQNPDATGILLFLVGMTLLGIAYGGLQNLTLVISLAAVRRKQYGTASAAWNIGFDLGTALGSVLIGTLATAFSFPPAVLVAAAISLLTLPLAFLRGPKVTD</sequence>
<reference evidence="7 8" key="1">
    <citation type="submission" date="2017-11" db="EMBL/GenBank/DDBJ databases">
        <title>Genomic Encyclopedia of Archaeal and Bacterial Type Strains, Phase II (KMG-II): From Individual Species to Whole Genera.</title>
        <authorList>
            <person name="Goeker M."/>
        </authorList>
    </citation>
    <scope>NUCLEOTIDE SEQUENCE [LARGE SCALE GENOMIC DNA]</scope>
    <source>
        <strain evidence="7 8">DSM 16400</strain>
    </source>
</reference>
<feature type="transmembrane region" description="Helical" evidence="5">
    <location>
        <begin position="228"/>
        <end position="249"/>
    </location>
</feature>
<feature type="transmembrane region" description="Helical" evidence="5">
    <location>
        <begin position="83"/>
        <end position="100"/>
    </location>
</feature>
<evidence type="ECO:0000256" key="5">
    <source>
        <dbReference type="SAM" id="Phobius"/>
    </source>
</evidence>
<feature type="transmembrane region" description="Helical" evidence="5">
    <location>
        <begin position="255"/>
        <end position="277"/>
    </location>
</feature>
<feature type="transmembrane region" description="Helical" evidence="5">
    <location>
        <begin position="21"/>
        <end position="42"/>
    </location>
</feature>
<comment type="subcellular location">
    <subcellularLocation>
        <location evidence="1">Cell membrane</location>
        <topology evidence="1">Multi-pass membrane protein</topology>
    </subcellularLocation>
</comment>
<evidence type="ECO:0000259" key="6">
    <source>
        <dbReference type="PROSITE" id="PS50850"/>
    </source>
</evidence>
<dbReference type="RefSeq" id="WP_229820435.1">
    <property type="nucleotide sequence ID" value="NZ_BMZU01000001.1"/>
</dbReference>
<feature type="transmembrane region" description="Helical" evidence="5">
    <location>
        <begin position="315"/>
        <end position="343"/>
    </location>
</feature>
<name>A0A2M9D5X0_9MICO</name>
<feature type="transmembrane region" description="Helical" evidence="5">
    <location>
        <begin position="355"/>
        <end position="375"/>
    </location>
</feature>